<dbReference type="Proteomes" id="UP001064048">
    <property type="component" value="Chromosome Z"/>
</dbReference>
<evidence type="ECO:0000313" key="1">
    <source>
        <dbReference type="EMBL" id="KAI8430999.1"/>
    </source>
</evidence>
<accession>A0ACC0K3I9</accession>
<organism evidence="1 2">
    <name type="scientific">Choristoneura fumiferana</name>
    <name type="common">Spruce budworm moth</name>
    <name type="synonym">Archips fumiferana</name>
    <dbReference type="NCBI Taxonomy" id="7141"/>
    <lineage>
        <taxon>Eukaryota</taxon>
        <taxon>Metazoa</taxon>
        <taxon>Ecdysozoa</taxon>
        <taxon>Arthropoda</taxon>
        <taxon>Hexapoda</taxon>
        <taxon>Insecta</taxon>
        <taxon>Pterygota</taxon>
        <taxon>Neoptera</taxon>
        <taxon>Endopterygota</taxon>
        <taxon>Lepidoptera</taxon>
        <taxon>Glossata</taxon>
        <taxon>Ditrysia</taxon>
        <taxon>Tortricoidea</taxon>
        <taxon>Tortricidae</taxon>
        <taxon>Tortricinae</taxon>
        <taxon>Choristoneura</taxon>
    </lineage>
</organism>
<keyword evidence="2" id="KW-1185">Reference proteome</keyword>
<comment type="caution">
    <text evidence="1">The sequence shown here is derived from an EMBL/GenBank/DDBJ whole genome shotgun (WGS) entry which is preliminary data.</text>
</comment>
<reference evidence="1 2" key="1">
    <citation type="journal article" date="2022" name="Genome Biol. Evol.">
        <title>The Spruce Budworm Genome: Reconstructing the Evolutionary History of Antifreeze Proteins.</title>
        <authorList>
            <person name="Beliveau C."/>
            <person name="Gagne P."/>
            <person name="Picq S."/>
            <person name="Vernygora O."/>
            <person name="Keeling C.I."/>
            <person name="Pinkney K."/>
            <person name="Doucet D."/>
            <person name="Wen F."/>
            <person name="Johnston J.S."/>
            <person name="Maaroufi H."/>
            <person name="Boyle B."/>
            <person name="Laroche J."/>
            <person name="Dewar K."/>
            <person name="Juretic N."/>
            <person name="Blackburn G."/>
            <person name="Nisole A."/>
            <person name="Brunet B."/>
            <person name="Brandao M."/>
            <person name="Lumley L."/>
            <person name="Duan J."/>
            <person name="Quan G."/>
            <person name="Lucarotti C.J."/>
            <person name="Roe A.D."/>
            <person name="Sperling F.A.H."/>
            <person name="Levesque R.C."/>
            <person name="Cusson M."/>
        </authorList>
    </citation>
    <scope>NUCLEOTIDE SEQUENCE [LARGE SCALE GENOMIC DNA]</scope>
    <source>
        <strain evidence="1">Glfc:IPQL:Cfum</strain>
    </source>
</reference>
<sequence length="181" mass="20644">MLSLVVCFCSITIIFNVKIVKPNLTATEEPIINATTTTEFTEPTARTIPPSTTPSLDNYDWDIFCKFQPNGYDCLNDGIGSTRYYYDVKAEECKQFVFGGCGGNQRNIFLNMKDCRQTCKDPGKKPIDEYHYPNVFCRLQPEFGGCSDYNPIEIMDLDYDVFCKFQPNSHNCFEDNLGLPE</sequence>
<proteinExistence type="predicted"/>
<gene>
    <name evidence="1" type="ORF">MSG28_001089</name>
</gene>
<evidence type="ECO:0000313" key="2">
    <source>
        <dbReference type="Proteomes" id="UP001064048"/>
    </source>
</evidence>
<name>A0ACC0K3I9_CHOFU</name>
<protein>
    <submittedName>
        <fullName evidence="1">Uncharacterized protein</fullName>
    </submittedName>
</protein>
<dbReference type="EMBL" id="CM046131">
    <property type="protein sequence ID" value="KAI8430999.1"/>
    <property type="molecule type" value="Genomic_DNA"/>
</dbReference>